<organism evidence="1 2">
    <name type="scientific">Cyclocybe aegerita</name>
    <name type="common">Black poplar mushroom</name>
    <name type="synonym">Agrocybe aegerita</name>
    <dbReference type="NCBI Taxonomy" id="1973307"/>
    <lineage>
        <taxon>Eukaryota</taxon>
        <taxon>Fungi</taxon>
        <taxon>Dikarya</taxon>
        <taxon>Basidiomycota</taxon>
        <taxon>Agaricomycotina</taxon>
        <taxon>Agaricomycetes</taxon>
        <taxon>Agaricomycetidae</taxon>
        <taxon>Agaricales</taxon>
        <taxon>Agaricineae</taxon>
        <taxon>Bolbitiaceae</taxon>
        <taxon>Cyclocybe</taxon>
    </lineage>
</organism>
<evidence type="ECO:0000313" key="1">
    <source>
        <dbReference type="EMBL" id="CAA7262174.1"/>
    </source>
</evidence>
<protein>
    <submittedName>
        <fullName evidence="1">Uncharacterized protein</fullName>
    </submittedName>
</protein>
<dbReference type="Proteomes" id="UP000467700">
    <property type="component" value="Unassembled WGS sequence"/>
</dbReference>
<accession>A0A8S0W4K4</accession>
<evidence type="ECO:0000313" key="2">
    <source>
        <dbReference type="Proteomes" id="UP000467700"/>
    </source>
</evidence>
<keyword evidence="2" id="KW-1185">Reference proteome</keyword>
<name>A0A8S0W4K4_CYCAE</name>
<proteinExistence type="predicted"/>
<dbReference type="OrthoDB" id="2788229at2759"/>
<reference evidence="1 2" key="1">
    <citation type="submission" date="2020-01" db="EMBL/GenBank/DDBJ databases">
        <authorList>
            <person name="Gupta K D."/>
        </authorList>
    </citation>
    <scope>NUCLEOTIDE SEQUENCE [LARGE SCALE GENOMIC DNA]</scope>
</reference>
<dbReference type="SUPFAM" id="SSF52047">
    <property type="entry name" value="RNI-like"/>
    <property type="match status" value="1"/>
</dbReference>
<sequence>MFPQEIVDNIVGAVTTDPVNADSRKALIACTLVSQSFSHPARKLLWSEVDLSTLAQRCDSAQVRNRVPEFCTLLKDPAASLLPLIHSLRIRAPYLERMLQVCPEVLEVFAASNLQSEVRVETITLESVELPISVEYLWDNMDWCEEALMAKLFQLPSLKHLRFSHLAGVPFSLVVDCPSLRSLEAIHTSFTFAPRSTPGLQAITQRRALNLNYLMLHEVKLAGYGAYSPEIFAKTVTDLKASILLPSDAAAMWKLLQRSSSNLQSLELLLRMDARFLAQSPINLGELHALKHLTLRIQTGTHSQMPPVDDIFSLPIPSTSHFTLNTLDIVINASVTSVEVRSFLDLQQDAWRALSPSTVSRRSPALRKVTVHMVMITTKYPSDEEEGQGIQELLESKLRSLIFDLEDTSCSLSFDVSVAFRSPKRSHYFRD</sequence>
<dbReference type="EMBL" id="CACVBS010000035">
    <property type="protein sequence ID" value="CAA7262174.1"/>
    <property type="molecule type" value="Genomic_DNA"/>
</dbReference>
<comment type="caution">
    <text evidence="1">The sequence shown here is derived from an EMBL/GenBank/DDBJ whole genome shotgun (WGS) entry which is preliminary data.</text>
</comment>
<dbReference type="AlphaFoldDB" id="A0A8S0W4K4"/>
<gene>
    <name evidence="1" type="ORF">AAE3_LOCUS4199</name>
</gene>